<dbReference type="Proteomes" id="UP001146351">
    <property type="component" value="Unassembled WGS sequence"/>
</dbReference>
<reference evidence="2" key="1">
    <citation type="submission" date="2022-11" db="EMBL/GenBank/DDBJ databases">
        <authorList>
            <person name="Petersen C."/>
        </authorList>
    </citation>
    <scope>NUCLEOTIDE SEQUENCE</scope>
    <source>
        <strain evidence="2">IBT 21917</strain>
    </source>
</reference>
<dbReference type="EMBL" id="JAPQKO010000001">
    <property type="protein sequence ID" value="KAJ5182668.1"/>
    <property type="molecule type" value="Genomic_DNA"/>
</dbReference>
<evidence type="ECO:0000313" key="2">
    <source>
        <dbReference type="EMBL" id="KAJ5182668.1"/>
    </source>
</evidence>
<dbReference type="AlphaFoldDB" id="A0A9W9IP86"/>
<feature type="compositionally biased region" description="Low complexity" evidence="1">
    <location>
        <begin position="143"/>
        <end position="158"/>
    </location>
</feature>
<name>A0A9W9IP86_9EURO</name>
<keyword evidence="3" id="KW-1185">Reference proteome</keyword>
<reference evidence="2" key="2">
    <citation type="journal article" date="2023" name="IMA Fungus">
        <title>Comparative genomic study of the Penicillium genus elucidates a diverse pangenome and 15 lateral gene transfer events.</title>
        <authorList>
            <person name="Petersen C."/>
            <person name="Sorensen T."/>
            <person name="Nielsen M.R."/>
            <person name="Sondergaard T.E."/>
            <person name="Sorensen J.L."/>
            <person name="Fitzpatrick D.A."/>
            <person name="Frisvad J.C."/>
            <person name="Nielsen K.L."/>
        </authorList>
    </citation>
    <scope>NUCLEOTIDE SEQUENCE</scope>
    <source>
        <strain evidence="2">IBT 21917</strain>
    </source>
</reference>
<feature type="region of interest" description="Disordered" evidence="1">
    <location>
        <begin position="127"/>
        <end position="216"/>
    </location>
</feature>
<evidence type="ECO:0000256" key="1">
    <source>
        <dbReference type="SAM" id="MobiDB-lite"/>
    </source>
</evidence>
<sequence>MAKNLEPSSSSSQPSSHKRASSIDSNSDRPPKRPNLSRSPSPSPSPRQRPTNPSLYTKSFFEDMAATILLGFPFRSFARKHGCQRGDVLDSLSAVVIDPLRKSGSLGSDYYESIIANWCAGHDQPPDATAAVGGGRDNPIANTSGSSSSTNETASDPSRTFVIIDDSGSSNDKQEVARRQPSIICLSGLDDSSSDNAVRVESNPPSKTQVSRWDRKPPTERVKVKIDLWGSYIPVNQWIEGWHRVRPTSTDAMSNEEFAAWLDKRNRNIDHDEY</sequence>
<organism evidence="2 3">
    <name type="scientific">Penicillium capsulatum</name>
    <dbReference type="NCBI Taxonomy" id="69766"/>
    <lineage>
        <taxon>Eukaryota</taxon>
        <taxon>Fungi</taxon>
        <taxon>Dikarya</taxon>
        <taxon>Ascomycota</taxon>
        <taxon>Pezizomycotina</taxon>
        <taxon>Eurotiomycetes</taxon>
        <taxon>Eurotiomycetidae</taxon>
        <taxon>Eurotiales</taxon>
        <taxon>Aspergillaceae</taxon>
        <taxon>Penicillium</taxon>
    </lineage>
</organism>
<feature type="region of interest" description="Disordered" evidence="1">
    <location>
        <begin position="1"/>
        <end position="55"/>
    </location>
</feature>
<accession>A0A9W9IP86</accession>
<proteinExistence type="predicted"/>
<comment type="caution">
    <text evidence="2">The sequence shown here is derived from an EMBL/GenBank/DDBJ whole genome shotgun (WGS) entry which is preliminary data.</text>
</comment>
<dbReference type="OrthoDB" id="4357513at2759"/>
<protein>
    <submittedName>
        <fullName evidence="2">Uncharacterized protein</fullName>
    </submittedName>
</protein>
<gene>
    <name evidence="2" type="ORF">N7492_000284</name>
</gene>
<evidence type="ECO:0000313" key="3">
    <source>
        <dbReference type="Proteomes" id="UP001146351"/>
    </source>
</evidence>